<proteinExistence type="predicted"/>
<protein>
    <submittedName>
        <fullName evidence="1">Uncharacterized protein</fullName>
    </submittedName>
</protein>
<name>A0A7X0SET5_9CLOT</name>
<sequence>MYQEWKKKNKNKITTLDDNMECSIYSTEELVVCPENKKEIYTLIDVDPVEEKYNYFTGLYYSRCYYVFNFSISE</sequence>
<evidence type="ECO:0000313" key="1">
    <source>
        <dbReference type="EMBL" id="MBB6715027.1"/>
    </source>
</evidence>
<organism evidence="1 2">
    <name type="scientific">Clostridium gasigenes</name>
    <dbReference type="NCBI Taxonomy" id="94869"/>
    <lineage>
        <taxon>Bacteria</taxon>
        <taxon>Bacillati</taxon>
        <taxon>Bacillota</taxon>
        <taxon>Clostridia</taxon>
        <taxon>Eubacteriales</taxon>
        <taxon>Clostridiaceae</taxon>
        <taxon>Clostridium</taxon>
    </lineage>
</organism>
<evidence type="ECO:0000313" key="2">
    <source>
        <dbReference type="Proteomes" id="UP000585258"/>
    </source>
</evidence>
<dbReference type="EMBL" id="JACKWY010000005">
    <property type="protein sequence ID" value="MBB6715027.1"/>
    <property type="molecule type" value="Genomic_DNA"/>
</dbReference>
<accession>A0A7X0SET5</accession>
<comment type="caution">
    <text evidence="1">The sequence shown here is derived from an EMBL/GenBank/DDBJ whole genome shotgun (WGS) entry which is preliminary data.</text>
</comment>
<dbReference type="AlphaFoldDB" id="A0A7X0SET5"/>
<reference evidence="1 2" key="1">
    <citation type="submission" date="2020-08" db="EMBL/GenBank/DDBJ databases">
        <title>Clostridia isolated from Swiss meat.</title>
        <authorList>
            <person name="Wambui J."/>
            <person name="Stevens M.J.A."/>
            <person name="Stephan R."/>
        </authorList>
    </citation>
    <scope>NUCLEOTIDE SEQUENCE [LARGE SCALE GENOMIC DNA]</scope>
    <source>
        <strain evidence="1 2">CM001</strain>
    </source>
</reference>
<dbReference type="RefSeq" id="WP_185164469.1">
    <property type="nucleotide sequence ID" value="NZ_JACKWY010000005.1"/>
</dbReference>
<gene>
    <name evidence="1" type="ORF">H7E68_09835</name>
</gene>
<dbReference type="Proteomes" id="UP000585258">
    <property type="component" value="Unassembled WGS sequence"/>
</dbReference>